<dbReference type="EMBL" id="MIGC01000357">
    <property type="protein sequence ID" value="PHJ25240.1"/>
    <property type="molecule type" value="Genomic_DNA"/>
</dbReference>
<keyword evidence="4" id="KW-0007">Acetylation</keyword>
<dbReference type="PROSITE" id="PS50222">
    <property type="entry name" value="EF_HAND_2"/>
    <property type="match status" value="1"/>
</dbReference>
<dbReference type="GeneID" id="94424328"/>
<dbReference type="Proteomes" id="UP000221165">
    <property type="component" value="Unassembled WGS sequence"/>
</dbReference>
<sequence length="137" mass="14299">MASDADIQAAFQECSSGGKIPANKVGTAARLAGASPSNAEAAQFASQVGGGADLTSFKAFCSKTLHPEDDIRDLTELFKGADLQGTGKIPKAAMKKMLQAYGEPLSDAEFDSVAKDFACDGGENIDYVAMLARLFQK</sequence>
<dbReference type="RefSeq" id="XP_067926912.1">
    <property type="nucleotide sequence ID" value="XM_068061117.1"/>
</dbReference>
<protein>
    <recommendedName>
        <fullName evidence="1">Calmodulin</fullName>
    </recommendedName>
</protein>
<proteinExistence type="predicted"/>
<feature type="domain" description="EF-hand" evidence="5">
    <location>
        <begin position="69"/>
        <end position="104"/>
    </location>
</feature>
<evidence type="ECO:0000313" key="6">
    <source>
        <dbReference type="EMBL" id="PHJ25240.1"/>
    </source>
</evidence>
<dbReference type="VEuPathDB" id="ToxoDB:CSUI_000910"/>
<evidence type="ECO:0000256" key="1">
    <source>
        <dbReference type="ARBA" id="ARBA00020786"/>
    </source>
</evidence>
<name>A0A2C6KZ95_9APIC</name>
<reference evidence="6 7" key="1">
    <citation type="journal article" date="2017" name="Int. J. Parasitol.">
        <title>The genome of the protozoan parasite Cystoisospora suis and a reverse vaccinology approach to identify vaccine candidates.</title>
        <authorList>
            <person name="Palmieri N."/>
            <person name="Shrestha A."/>
            <person name="Ruttkowski B."/>
            <person name="Beck T."/>
            <person name="Vogl C."/>
            <person name="Tomley F."/>
            <person name="Blake D.P."/>
            <person name="Joachim A."/>
        </authorList>
    </citation>
    <scope>NUCLEOTIDE SEQUENCE [LARGE SCALE GENOMIC DNA]</scope>
    <source>
        <strain evidence="6 7">Wien I</strain>
    </source>
</reference>
<dbReference type="InterPro" id="IPR002048">
    <property type="entry name" value="EF_hand_dom"/>
</dbReference>
<dbReference type="Gene3D" id="1.10.238.10">
    <property type="entry name" value="EF-hand"/>
    <property type="match status" value="2"/>
</dbReference>
<dbReference type="SUPFAM" id="SSF47473">
    <property type="entry name" value="EF-hand"/>
    <property type="match status" value="1"/>
</dbReference>
<evidence type="ECO:0000313" key="7">
    <source>
        <dbReference type="Proteomes" id="UP000221165"/>
    </source>
</evidence>
<evidence type="ECO:0000256" key="4">
    <source>
        <dbReference type="ARBA" id="ARBA00022990"/>
    </source>
</evidence>
<accession>A0A2C6KZ95</accession>
<dbReference type="PANTHER" id="PTHR23048">
    <property type="entry name" value="MYOSIN LIGHT CHAIN 1, 3"/>
    <property type="match status" value="1"/>
</dbReference>
<comment type="caution">
    <text evidence="6">The sequence shown here is derived from an EMBL/GenBank/DDBJ whole genome shotgun (WGS) entry which is preliminary data.</text>
</comment>
<dbReference type="OrthoDB" id="329370at2759"/>
<dbReference type="InterPro" id="IPR050230">
    <property type="entry name" value="CALM/Myosin/TropC-like"/>
</dbReference>
<dbReference type="AlphaFoldDB" id="A0A2C6KZ95"/>
<organism evidence="6 7">
    <name type="scientific">Cystoisospora suis</name>
    <dbReference type="NCBI Taxonomy" id="483139"/>
    <lineage>
        <taxon>Eukaryota</taxon>
        <taxon>Sar</taxon>
        <taxon>Alveolata</taxon>
        <taxon>Apicomplexa</taxon>
        <taxon>Conoidasida</taxon>
        <taxon>Coccidia</taxon>
        <taxon>Eucoccidiorida</taxon>
        <taxon>Eimeriorina</taxon>
        <taxon>Sarcocystidae</taxon>
        <taxon>Cystoisospora</taxon>
    </lineage>
</organism>
<dbReference type="GO" id="GO:0016460">
    <property type="term" value="C:myosin II complex"/>
    <property type="evidence" value="ECO:0007669"/>
    <property type="project" value="TreeGrafter"/>
</dbReference>
<evidence type="ECO:0000256" key="3">
    <source>
        <dbReference type="ARBA" id="ARBA00022737"/>
    </source>
</evidence>
<dbReference type="GO" id="GO:0005509">
    <property type="term" value="F:calcium ion binding"/>
    <property type="evidence" value="ECO:0007669"/>
    <property type="project" value="InterPro"/>
</dbReference>
<keyword evidence="7" id="KW-1185">Reference proteome</keyword>
<evidence type="ECO:0000259" key="5">
    <source>
        <dbReference type="PROSITE" id="PS50222"/>
    </source>
</evidence>
<gene>
    <name evidence="6" type="ORF">CSUI_000910</name>
</gene>
<dbReference type="InterPro" id="IPR011992">
    <property type="entry name" value="EF-hand-dom_pair"/>
</dbReference>
<keyword evidence="3" id="KW-0677">Repeat</keyword>
<keyword evidence="2" id="KW-0479">Metal-binding</keyword>
<dbReference type="PANTHER" id="PTHR23048:SF0">
    <property type="entry name" value="CALMODULIN LIKE 3"/>
    <property type="match status" value="1"/>
</dbReference>
<evidence type="ECO:0000256" key="2">
    <source>
        <dbReference type="ARBA" id="ARBA00022723"/>
    </source>
</evidence>